<organism evidence="1 2">
    <name type="scientific">Virgibacillus oceani</name>
    <dbReference type="NCBI Taxonomy" id="1479511"/>
    <lineage>
        <taxon>Bacteria</taxon>
        <taxon>Bacillati</taxon>
        <taxon>Bacillota</taxon>
        <taxon>Bacilli</taxon>
        <taxon>Bacillales</taxon>
        <taxon>Bacillaceae</taxon>
        <taxon>Virgibacillus</taxon>
    </lineage>
</organism>
<sequence>MLTGIMAFDENVQEWKIWIGHDVFGISAGMDFEICIDCYYYKAIFEKDYFDWFVTIEDDVGFSLRLVETYKVRVQEKELNPIVDLPF</sequence>
<comment type="caution">
    <text evidence="1">The sequence shown here is derived from an EMBL/GenBank/DDBJ whole genome shotgun (WGS) entry which is preliminary data.</text>
</comment>
<dbReference type="EMBL" id="BMFR01000037">
    <property type="protein sequence ID" value="GGG88983.1"/>
    <property type="molecule type" value="Genomic_DNA"/>
</dbReference>
<proteinExistence type="predicted"/>
<gene>
    <name evidence="1" type="ORF">GCM10011398_38680</name>
</gene>
<dbReference type="AlphaFoldDB" id="A0A917HTX2"/>
<keyword evidence="2" id="KW-1185">Reference proteome</keyword>
<dbReference type="Proteomes" id="UP000622860">
    <property type="component" value="Unassembled WGS sequence"/>
</dbReference>
<evidence type="ECO:0000313" key="2">
    <source>
        <dbReference type="Proteomes" id="UP000622860"/>
    </source>
</evidence>
<evidence type="ECO:0000313" key="1">
    <source>
        <dbReference type="EMBL" id="GGG88983.1"/>
    </source>
</evidence>
<reference evidence="1" key="2">
    <citation type="submission" date="2020-09" db="EMBL/GenBank/DDBJ databases">
        <authorList>
            <person name="Sun Q."/>
            <person name="Zhou Y."/>
        </authorList>
    </citation>
    <scope>NUCLEOTIDE SEQUENCE</scope>
    <source>
        <strain evidence="1">CGMCC 1.12754</strain>
    </source>
</reference>
<accession>A0A917HTX2</accession>
<protein>
    <recommendedName>
        <fullName evidence="3">DUF5348 domain-containing protein</fullName>
    </recommendedName>
</protein>
<reference evidence="1" key="1">
    <citation type="journal article" date="2014" name="Int. J. Syst. Evol. Microbiol.">
        <title>Complete genome sequence of Corynebacterium casei LMG S-19264T (=DSM 44701T), isolated from a smear-ripened cheese.</title>
        <authorList>
            <consortium name="US DOE Joint Genome Institute (JGI-PGF)"/>
            <person name="Walter F."/>
            <person name="Albersmeier A."/>
            <person name="Kalinowski J."/>
            <person name="Ruckert C."/>
        </authorList>
    </citation>
    <scope>NUCLEOTIDE SEQUENCE</scope>
    <source>
        <strain evidence="1">CGMCC 1.12754</strain>
    </source>
</reference>
<evidence type="ECO:0008006" key="3">
    <source>
        <dbReference type="Google" id="ProtNLM"/>
    </source>
</evidence>
<name>A0A917HTX2_9BACI</name>